<protein>
    <submittedName>
        <fullName evidence="2">Uncharacterized protein</fullName>
    </submittedName>
</protein>
<organism evidence="2 3">
    <name type="scientific">Paenibacillus herberti</name>
    <dbReference type="NCBI Taxonomy" id="1619309"/>
    <lineage>
        <taxon>Bacteria</taxon>
        <taxon>Bacillati</taxon>
        <taxon>Bacillota</taxon>
        <taxon>Bacilli</taxon>
        <taxon>Bacillales</taxon>
        <taxon>Paenibacillaceae</taxon>
        <taxon>Paenibacillus</taxon>
    </lineage>
</organism>
<name>A0A229P2S7_9BACL</name>
<accession>A0A229P2S7</accession>
<feature type="compositionally biased region" description="Basic and acidic residues" evidence="1">
    <location>
        <begin position="1"/>
        <end position="13"/>
    </location>
</feature>
<comment type="caution">
    <text evidence="2">The sequence shown here is derived from an EMBL/GenBank/DDBJ whole genome shotgun (WGS) entry which is preliminary data.</text>
</comment>
<feature type="region of interest" description="Disordered" evidence="1">
    <location>
        <begin position="1"/>
        <end position="38"/>
    </location>
</feature>
<dbReference type="Proteomes" id="UP000215145">
    <property type="component" value="Unassembled WGS sequence"/>
</dbReference>
<reference evidence="2 3" key="1">
    <citation type="submission" date="2017-07" db="EMBL/GenBank/DDBJ databases">
        <title>Paenibacillus herberti R33 genome sequencing and assembly.</title>
        <authorList>
            <person name="Su W."/>
        </authorList>
    </citation>
    <scope>NUCLEOTIDE SEQUENCE [LARGE SCALE GENOMIC DNA]</scope>
    <source>
        <strain evidence="2 3">R33</strain>
    </source>
</reference>
<evidence type="ECO:0000256" key="1">
    <source>
        <dbReference type="SAM" id="MobiDB-lite"/>
    </source>
</evidence>
<keyword evidence="3" id="KW-1185">Reference proteome</keyword>
<dbReference type="AlphaFoldDB" id="A0A229P2S7"/>
<proteinExistence type="predicted"/>
<evidence type="ECO:0000313" key="3">
    <source>
        <dbReference type="Proteomes" id="UP000215145"/>
    </source>
</evidence>
<evidence type="ECO:0000313" key="2">
    <source>
        <dbReference type="EMBL" id="OXM16542.1"/>
    </source>
</evidence>
<dbReference type="EMBL" id="NMUQ01000001">
    <property type="protein sequence ID" value="OXM16542.1"/>
    <property type="molecule type" value="Genomic_DNA"/>
</dbReference>
<sequence>MEHDLNKPDKGEADPLYTHGRGSRPIEAHASGGGFHEYGNVDCPAGARHFDDSAVQGERKVVAGRTLIEPVGSVPAGFCLAANPISNAPANVVQ</sequence>
<gene>
    <name evidence="2" type="ORF">CGZ75_07695</name>
</gene>